<dbReference type="Pfam" id="PF03791">
    <property type="entry name" value="KNOX2"/>
    <property type="match status" value="1"/>
</dbReference>
<sequence>MEAAINGENRNVAEDKETDEQLRLKKMIANHPLYGILIQSHCNCLKQVGFGEIEELDITKDAVKQLVNSKPRSHHSTSPTSSELDHFMEAYCMALNKLKEAIEEPTRETKAFINGMYIGLKDLTDDNNIQPNDQRD</sequence>
<evidence type="ECO:0000313" key="2">
    <source>
        <dbReference type="EMBL" id="KAK4261816.1"/>
    </source>
</evidence>
<dbReference type="GO" id="GO:0003677">
    <property type="term" value="F:DNA binding"/>
    <property type="evidence" value="ECO:0007669"/>
    <property type="project" value="InterPro"/>
</dbReference>
<dbReference type="EMBL" id="JAWXYG010000010">
    <property type="protein sequence ID" value="KAK4261816.1"/>
    <property type="molecule type" value="Genomic_DNA"/>
</dbReference>
<evidence type="ECO:0000313" key="3">
    <source>
        <dbReference type="Proteomes" id="UP001293593"/>
    </source>
</evidence>
<dbReference type="AlphaFoldDB" id="A0AAE1J151"/>
<dbReference type="PANTHER" id="PTHR48268">
    <property type="entry name" value="HOMEOBOX PROTEIN KNOTTED-1-LIKE 6 ISOFORM X1"/>
    <property type="match status" value="1"/>
</dbReference>
<proteinExistence type="predicted"/>
<feature type="domain" description="KNOX2" evidence="1">
    <location>
        <begin position="74"/>
        <end position="125"/>
    </location>
</feature>
<name>A0AAE1J151_9FABA</name>
<gene>
    <name evidence="2" type="ORF">QN277_004764</name>
</gene>
<dbReference type="PANTHER" id="PTHR48268:SF2">
    <property type="entry name" value="PROTEIN KNATM"/>
    <property type="match status" value="1"/>
</dbReference>
<dbReference type="InterPro" id="IPR053363">
    <property type="entry name" value="Leaf_patterning_domain"/>
</dbReference>
<dbReference type="Proteomes" id="UP001293593">
    <property type="component" value="Unassembled WGS sequence"/>
</dbReference>
<dbReference type="InterPro" id="IPR005541">
    <property type="entry name" value="KNOX2"/>
</dbReference>
<dbReference type="SMART" id="SM01256">
    <property type="entry name" value="KNOX2"/>
    <property type="match status" value="1"/>
</dbReference>
<comment type="caution">
    <text evidence="2">The sequence shown here is derived from an EMBL/GenBank/DDBJ whole genome shotgun (WGS) entry which is preliminary data.</text>
</comment>
<evidence type="ECO:0000259" key="1">
    <source>
        <dbReference type="SMART" id="SM01256"/>
    </source>
</evidence>
<organism evidence="2 3">
    <name type="scientific">Acacia crassicarpa</name>
    <name type="common">northern wattle</name>
    <dbReference type="NCBI Taxonomy" id="499986"/>
    <lineage>
        <taxon>Eukaryota</taxon>
        <taxon>Viridiplantae</taxon>
        <taxon>Streptophyta</taxon>
        <taxon>Embryophyta</taxon>
        <taxon>Tracheophyta</taxon>
        <taxon>Spermatophyta</taxon>
        <taxon>Magnoliopsida</taxon>
        <taxon>eudicotyledons</taxon>
        <taxon>Gunneridae</taxon>
        <taxon>Pentapetalae</taxon>
        <taxon>rosids</taxon>
        <taxon>fabids</taxon>
        <taxon>Fabales</taxon>
        <taxon>Fabaceae</taxon>
        <taxon>Caesalpinioideae</taxon>
        <taxon>mimosoid clade</taxon>
        <taxon>Acacieae</taxon>
        <taxon>Acacia</taxon>
    </lineage>
</organism>
<accession>A0AAE1J151</accession>
<protein>
    <recommendedName>
        <fullName evidence="1">KNOX2 domain-containing protein</fullName>
    </recommendedName>
</protein>
<reference evidence="2" key="1">
    <citation type="submission" date="2023-10" db="EMBL/GenBank/DDBJ databases">
        <title>Chromosome-level genome of the transformable northern wattle, Acacia crassicarpa.</title>
        <authorList>
            <person name="Massaro I."/>
            <person name="Sinha N.R."/>
            <person name="Poethig S."/>
            <person name="Leichty A.R."/>
        </authorList>
    </citation>
    <scope>NUCLEOTIDE SEQUENCE</scope>
    <source>
        <strain evidence="2">Acra3RX</strain>
        <tissue evidence="2">Leaf</tissue>
    </source>
</reference>
<keyword evidence="3" id="KW-1185">Reference proteome</keyword>
<dbReference type="GO" id="GO:0005634">
    <property type="term" value="C:nucleus"/>
    <property type="evidence" value="ECO:0007669"/>
    <property type="project" value="InterPro"/>
</dbReference>